<gene>
    <name evidence="1" type="ORF">O1422_11515</name>
</gene>
<name>A0ABD4VTL6_BACFG</name>
<dbReference type="EMBL" id="JAPUAC010000007">
    <property type="protein sequence ID" value="MCZ2654788.1"/>
    <property type="molecule type" value="Genomic_DNA"/>
</dbReference>
<organism evidence="1 2">
    <name type="scientific">Bacteroides fragilis</name>
    <dbReference type="NCBI Taxonomy" id="817"/>
    <lineage>
        <taxon>Bacteria</taxon>
        <taxon>Pseudomonadati</taxon>
        <taxon>Bacteroidota</taxon>
        <taxon>Bacteroidia</taxon>
        <taxon>Bacteroidales</taxon>
        <taxon>Bacteroidaceae</taxon>
        <taxon>Bacteroides</taxon>
    </lineage>
</organism>
<dbReference type="AlphaFoldDB" id="A0ABD4VTL6"/>
<comment type="caution">
    <text evidence="1">The sequence shown here is derived from an EMBL/GenBank/DDBJ whole genome shotgun (WGS) entry which is preliminary data.</text>
</comment>
<evidence type="ECO:0000313" key="2">
    <source>
        <dbReference type="Proteomes" id="UP001075704"/>
    </source>
</evidence>
<proteinExistence type="predicted"/>
<accession>A0ABD4VTL6</accession>
<evidence type="ECO:0000313" key="1">
    <source>
        <dbReference type="EMBL" id="MCZ2654788.1"/>
    </source>
</evidence>
<dbReference type="Proteomes" id="UP001075704">
    <property type="component" value="Unassembled WGS sequence"/>
</dbReference>
<protein>
    <submittedName>
        <fullName evidence="1">Uncharacterized protein</fullName>
    </submittedName>
</protein>
<reference evidence="1" key="1">
    <citation type="submission" date="2022-12" db="EMBL/GenBank/DDBJ databases">
        <title>Development of a Multilocus Sequence Typing Scheme for Bacteroides fragilis Based on Whole Genome Sequencing Data and Clinical Application.</title>
        <authorList>
            <person name="Nielsen F.D."/>
            <person name="Justesen U.S."/>
        </authorList>
    </citation>
    <scope>NUCLEOTIDE SEQUENCE</scope>
    <source>
        <strain evidence="1">BF_BC_ODE_DK_2015_2</strain>
    </source>
</reference>
<sequence length="243" mass="26248">MEISESTSHVQCSFTGTSAIKTRALVATRGNNGGIDIPKRAEQSYDTNGAIPITSSSQVLEGGKAYIVTGKFQGKFKDTSLSNSNRATVYIQGNWEPAQAITQNYLDIIVLKGGTIEGTDLKLQNASNLTIQSGAKIKIAKLEGNTQSTICNFGEIEVDNLLLNSFDLLYNGNKVDVKHNIDASKGGSIHNFGELDVEKEIKLNTSSIVYNAAGSELEAEKWNSIHMIAVKREVPYIITACSL</sequence>